<protein>
    <submittedName>
        <fullName evidence="11">Sugar porter family MFS transporter</fullName>
    </submittedName>
</protein>
<feature type="transmembrane region" description="Helical" evidence="9">
    <location>
        <begin position="12"/>
        <end position="30"/>
    </location>
</feature>
<dbReference type="InterPro" id="IPR036259">
    <property type="entry name" value="MFS_trans_sf"/>
</dbReference>
<accession>A0A6N9I3I8</accession>
<feature type="transmembrane region" description="Helical" evidence="9">
    <location>
        <begin position="395"/>
        <end position="419"/>
    </location>
</feature>
<dbReference type="PANTHER" id="PTHR48020:SF12">
    <property type="entry name" value="PROTON MYO-INOSITOL COTRANSPORTER"/>
    <property type="match status" value="1"/>
</dbReference>
<feature type="transmembrane region" description="Helical" evidence="9">
    <location>
        <begin position="175"/>
        <end position="197"/>
    </location>
</feature>
<evidence type="ECO:0000313" key="11">
    <source>
        <dbReference type="EMBL" id="MYV17525.1"/>
    </source>
</evidence>
<dbReference type="Gene3D" id="1.20.1250.20">
    <property type="entry name" value="MFS general substrate transporter like domains"/>
    <property type="match status" value="1"/>
</dbReference>
<comment type="caution">
    <text evidence="11">The sequence shown here is derived from an EMBL/GenBank/DDBJ whole genome shotgun (WGS) entry which is preliminary data.</text>
</comment>
<feature type="transmembrane region" description="Helical" evidence="9">
    <location>
        <begin position="50"/>
        <end position="73"/>
    </location>
</feature>
<dbReference type="OrthoDB" id="9783823at2"/>
<feature type="transmembrane region" description="Helical" evidence="9">
    <location>
        <begin position="143"/>
        <end position="163"/>
    </location>
</feature>
<dbReference type="GO" id="GO:0005886">
    <property type="term" value="C:plasma membrane"/>
    <property type="evidence" value="ECO:0007669"/>
    <property type="project" value="UniProtKB-SubCell"/>
</dbReference>
<evidence type="ECO:0000256" key="3">
    <source>
        <dbReference type="ARBA" id="ARBA00022448"/>
    </source>
</evidence>
<dbReference type="CDD" id="cd17359">
    <property type="entry name" value="MFS_XylE_like"/>
    <property type="match status" value="1"/>
</dbReference>
<keyword evidence="5 9" id="KW-0812">Transmembrane</keyword>
<gene>
    <name evidence="11" type="ORF">GB993_08410</name>
</gene>
<dbReference type="NCBIfam" id="TIGR00879">
    <property type="entry name" value="SP"/>
    <property type="match status" value="1"/>
</dbReference>
<dbReference type="PROSITE" id="PS00216">
    <property type="entry name" value="SUGAR_TRANSPORT_1"/>
    <property type="match status" value="2"/>
</dbReference>
<dbReference type="PROSITE" id="PS50850">
    <property type="entry name" value="MFS"/>
    <property type="match status" value="1"/>
</dbReference>
<dbReference type="Pfam" id="PF00083">
    <property type="entry name" value="Sugar_tr"/>
    <property type="match status" value="1"/>
</dbReference>
<feature type="domain" description="Major facilitator superfamily (MFS) profile" evidence="10">
    <location>
        <begin position="17"/>
        <end position="449"/>
    </location>
</feature>
<feature type="transmembrane region" description="Helical" evidence="9">
    <location>
        <begin position="357"/>
        <end position="383"/>
    </location>
</feature>
<keyword evidence="7 9" id="KW-0472">Membrane</keyword>
<dbReference type="InterPro" id="IPR003663">
    <property type="entry name" value="Sugar/inositol_transpt"/>
</dbReference>
<dbReference type="PROSITE" id="PS00217">
    <property type="entry name" value="SUGAR_TRANSPORT_2"/>
    <property type="match status" value="1"/>
</dbReference>
<feature type="transmembrane region" description="Helical" evidence="9">
    <location>
        <begin position="331"/>
        <end position="351"/>
    </location>
</feature>
<evidence type="ECO:0000256" key="4">
    <source>
        <dbReference type="ARBA" id="ARBA00022475"/>
    </source>
</evidence>
<dbReference type="InterPro" id="IPR050814">
    <property type="entry name" value="Myo-inositol_Transporter"/>
</dbReference>
<dbReference type="FunFam" id="1.20.1250.20:FF:000134">
    <property type="entry name" value="MFS sugar transporter protein"/>
    <property type="match status" value="1"/>
</dbReference>
<feature type="transmembrane region" description="Helical" evidence="9">
    <location>
        <begin position="298"/>
        <end position="319"/>
    </location>
</feature>
<name>A0A6N9I3I8_9LACO</name>
<feature type="transmembrane region" description="Helical" evidence="9">
    <location>
        <begin position="85"/>
        <end position="104"/>
    </location>
</feature>
<evidence type="ECO:0000256" key="1">
    <source>
        <dbReference type="ARBA" id="ARBA00004651"/>
    </source>
</evidence>
<reference evidence="11 12" key="1">
    <citation type="journal article" date="2019" name="Appl. Environ. Microbiol.">
        <title>Genetic determinants of hydroxycinnamic acid metabolism in heterofermentative lactobacilli.</title>
        <authorList>
            <person name="Gaur G."/>
            <person name="Oh J.H."/>
            <person name="Filannino P."/>
            <person name="Gobbetti M."/>
            <person name="van Pijkeren J.P."/>
            <person name="Ganzle M.G."/>
        </authorList>
    </citation>
    <scope>NUCLEOTIDE SEQUENCE [LARGE SCALE GENOMIC DNA]</scope>
    <source>
        <strain evidence="11 12">C5</strain>
    </source>
</reference>
<evidence type="ECO:0000256" key="5">
    <source>
        <dbReference type="ARBA" id="ARBA00022692"/>
    </source>
</evidence>
<dbReference type="InterPro" id="IPR005829">
    <property type="entry name" value="Sugar_transporter_CS"/>
</dbReference>
<dbReference type="EMBL" id="WEZQ01000014">
    <property type="protein sequence ID" value="MYV17525.1"/>
    <property type="molecule type" value="Genomic_DNA"/>
</dbReference>
<proteinExistence type="inferred from homology"/>
<keyword evidence="6 9" id="KW-1133">Transmembrane helix</keyword>
<feature type="transmembrane region" description="Helical" evidence="9">
    <location>
        <begin position="258"/>
        <end position="278"/>
    </location>
</feature>
<evidence type="ECO:0000313" key="12">
    <source>
        <dbReference type="Proteomes" id="UP000449209"/>
    </source>
</evidence>
<evidence type="ECO:0000256" key="9">
    <source>
        <dbReference type="SAM" id="Phobius"/>
    </source>
</evidence>
<keyword evidence="3 8" id="KW-0813">Transport</keyword>
<sequence length="474" mass="51329">MDQSQDQKSHVGFLWAATFISAMGSLLFGYDTGIVNGSLQFMAKAQQLDLTSFQQGIVSSGLTLGAAFGAIFGGPLADKIGRKRILTILGIIFAVGALGCAFSTSIAILIIFRFLLGLAVGSASANVPVYIAEIAPSEFRGKMVTTAQVMIVSGQFIAFGVNAALTPLGAGNAAIWRWMLGLGTIPGIILWLGMYLVPESPRWLVSQNKTSKALEVLKKIRSAASVPSEMAEIEAKNKADKEEAAEQASFKELFQTRWVLQILITGAMLGIIQQFAGINSIMYYGGKIIQDSGFNPTVAAILNTGNGLLSVVGAVLGMFTIDWLGRKKLEYSGLIICATTLVIAGVIHSTVPNASWAGITIVILVYIYIIFFQGTLGPVTWLINSEIFPQRFRGIGTGITIFILWIGNFVVGLLSPVLLDWNMSYTFYIFAACCVLGIVFVHIRVPETKGVPLEEIEKYFRSKYDKSYKEDSKH</sequence>
<evidence type="ECO:0000256" key="6">
    <source>
        <dbReference type="ARBA" id="ARBA00022989"/>
    </source>
</evidence>
<feature type="transmembrane region" description="Helical" evidence="9">
    <location>
        <begin position="425"/>
        <end position="443"/>
    </location>
</feature>
<organism evidence="11 12">
    <name type="scientific">Furfurilactobacillus milii</name>
    <dbReference type="NCBI Taxonomy" id="2888272"/>
    <lineage>
        <taxon>Bacteria</taxon>
        <taxon>Bacillati</taxon>
        <taxon>Bacillota</taxon>
        <taxon>Bacilli</taxon>
        <taxon>Lactobacillales</taxon>
        <taxon>Lactobacillaceae</taxon>
        <taxon>Furfurilactobacillus</taxon>
    </lineage>
</organism>
<feature type="transmembrane region" description="Helical" evidence="9">
    <location>
        <begin position="110"/>
        <end position="131"/>
    </location>
</feature>
<dbReference type="InterPro" id="IPR020846">
    <property type="entry name" value="MFS_dom"/>
</dbReference>
<dbReference type="Proteomes" id="UP000449209">
    <property type="component" value="Unassembled WGS sequence"/>
</dbReference>
<evidence type="ECO:0000256" key="7">
    <source>
        <dbReference type="ARBA" id="ARBA00023136"/>
    </source>
</evidence>
<dbReference type="GO" id="GO:0022857">
    <property type="term" value="F:transmembrane transporter activity"/>
    <property type="evidence" value="ECO:0007669"/>
    <property type="project" value="InterPro"/>
</dbReference>
<dbReference type="InterPro" id="IPR005828">
    <property type="entry name" value="MFS_sugar_transport-like"/>
</dbReference>
<evidence type="ECO:0000256" key="8">
    <source>
        <dbReference type="RuleBase" id="RU003346"/>
    </source>
</evidence>
<dbReference type="PRINTS" id="PR00171">
    <property type="entry name" value="SUGRTRNSPORT"/>
</dbReference>
<keyword evidence="4" id="KW-1003">Cell membrane</keyword>
<dbReference type="InterPro" id="IPR047984">
    <property type="entry name" value="XylE-like"/>
</dbReference>
<comment type="similarity">
    <text evidence="2 8">Belongs to the major facilitator superfamily. Sugar transporter (TC 2.A.1.1) family.</text>
</comment>
<comment type="subcellular location">
    <subcellularLocation>
        <location evidence="1">Cell membrane</location>
        <topology evidence="1">Multi-pass membrane protein</topology>
    </subcellularLocation>
</comment>
<dbReference type="AlphaFoldDB" id="A0A6N9I3I8"/>
<dbReference type="RefSeq" id="WP_161003906.1">
    <property type="nucleotide sequence ID" value="NZ_WEZQ01000014.1"/>
</dbReference>
<dbReference type="PANTHER" id="PTHR48020">
    <property type="entry name" value="PROTON MYO-INOSITOL COTRANSPORTER"/>
    <property type="match status" value="1"/>
</dbReference>
<evidence type="ECO:0000256" key="2">
    <source>
        <dbReference type="ARBA" id="ARBA00010992"/>
    </source>
</evidence>
<dbReference type="SUPFAM" id="SSF103473">
    <property type="entry name" value="MFS general substrate transporter"/>
    <property type="match status" value="1"/>
</dbReference>
<evidence type="ECO:0000259" key="10">
    <source>
        <dbReference type="PROSITE" id="PS50850"/>
    </source>
</evidence>